<comment type="caution">
    <text evidence="2">The sequence shown here is derived from an EMBL/GenBank/DDBJ whole genome shotgun (WGS) entry which is preliminary data.</text>
</comment>
<gene>
    <name evidence="2" type="ORF">VSDG_02347</name>
</gene>
<evidence type="ECO:0000313" key="3">
    <source>
        <dbReference type="Proteomes" id="UP000284375"/>
    </source>
</evidence>
<dbReference type="AlphaFoldDB" id="A0A423WFZ1"/>
<accession>A0A423WFZ1</accession>
<sequence length="558" mass="60791">MFRPPTSPTTSTYNLSKSTGSLLSDNTSMTTNNPMPVLGRKRTHDESKGMRTPNFFDNDLPMEDSARGQDRYTLAGQIDTPGGQPPNNGLLEDSLYSDIDYRRRLELGSKRPHDEPDTPSHGLSGLGIAEPVTTITPRAAGWTTFAFQAIGGVVGKVWEFCRGGTGAFRGFQAGGGKPYEPNGQPALTSNPANEANHISPDTPVHSQVPDTPASPPSTFPYADMISPNPDHVPVYPDQDHGQRDVVQDYHDREQHRDPPPDTTPERPAVKRRRTSGNWENDDLRRHWVMVEDEEPSPASMVHRPALNTKRSSAISPAASRLPTSGRTNVASRLQQSRMHSASSPFTTPDRRFSAPSPRFGFGSEQKSGIPPPRAPSRLSIGSNASYAGHVRSPTVVTAEPASYASPRSPQQPETPAFSPTGSRIPQPRGFGPNPFANIRPASPAPRATPSRPSSRQSIHPSPLTPSFIPKSTPTSSHRRSASSISGRKSGLGVNTQASPRLDQQAKQLVTKRLAVDKKNDNRLDRLNGELQALIRQGQQALGTSIDIEMDEDERWDEH</sequence>
<feature type="region of interest" description="Disordered" evidence="1">
    <location>
        <begin position="397"/>
        <end position="505"/>
    </location>
</feature>
<feature type="region of interest" description="Disordered" evidence="1">
    <location>
        <begin position="294"/>
        <end position="385"/>
    </location>
</feature>
<feature type="compositionally biased region" description="Basic and acidic residues" evidence="1">
    <location>
        <begin position="107"/>
        <end position="118"/>
    </location>
</feature>
<feature type="region of interest" description="Disordered" evidence="1">
    <location>
        <begin position="1"/>
        <end position="65"/>
    </location>
</feature>
<feature type="compositionally biased region" description="Polar residues" evidence="1">
    <location>
        <begin position="321"/>
        <end position="346"/>
    </location>
</feature>
<dbReference type="OrthoDB" id="5138418at2759"/>
<organism evidence="2 3">
    <name type="scientific">Cytospora chrysosperma</name>
    <name type="common">Cytospora canker fungus</name>
    <name type="synonym">Sphaeria chrysosperma</name>
    <dbReference type="NCBI Taxonomy" id="252740"/>
    <lineage>
        <taxon>Eukaryota</taxon>
        <taxon>Fungi</taxon>
        <taxon>Dikarya</taxon>
        <taxon>Ascomycota</taxon>
        <taxon>Pezizomycotina</taxon>
        <taxon>Sordariomycetes</taxon>
        <taxon>Sordariomycetidae</taxon>
        <taxon>Diaporthales</taxon>
        <taxon>Cytosporaceae</taxon>
        <taxon>Cytospora</taxon>
    </lineage>
</organism>
<feature type="region of interest" description="Disordered" evidence="1">
    <location>
        <begin position="175"/>
        <end position="277"/>
    </location>
</feature>
<name>A0A423WFZ1_CYTCH</name>
<evidence type="ECO:0000256" key="1">
    <source>
        <dbReference type="SAM" id="MobiDB-lite"/>
    </source>
</evidence>
<feature type="region of interest" description="Disordered" evidence="1">
    <location>
        <begin position="107"/>
        <end position="126"/>
    </location>
</feature>
<proteinExistence type="predicted"/>
<feature type="compositionally biased region" description="Polar residues" evidence="1">
    <location>
        <begin position="8"/>
        <end position="34"/>
    </location>
</feature>
<feature type="compositionally biased region" description="Low complexity" evidence="1">
    <location>
        <begin position="439"/>
        <end position="455"/>
    </location>
</feature>
<feature type="compositionally biased region" description="Polar residues" evidence="1">
    <location>
        <begin position="405"/>
        <end position="423"/>
    </location>
</feature>
<feature type="compositionally biased region" description="Basic and acidic residues" evidence="1">
    <location>
        <begin position="237"/>
        <end position="268"/>
    </location>
</feature>
<dbReference type="Proteomes" id="UP000284375">
    <property type="component" value="Unassembled WGS sequence"/>
</dbReference>
<feature type="compositionally biased region" description="Low complexity" evidence="1">
    <location>
        <begin position="471"/>
        <end position="485"/>
    </location>
</feature>
<reference evidence="2 3" key="1">
    <citation type="submission" date="2015-09" db="EMBL/GenBank/DDBJ databases">
        <title>Host preference determinants of Valsa canker pathogens revealed by comparative genomics.</title>
        <authorList>
            <person name="Yin Z."/>
            <person name="Huang L."/>
        </authorList>
    </citation>
    <scope>NUCLEOTIDE SEQUENCE [LARGE SCALE GENOMIC DNA]</scope>
    <source>
        <strain evidence="2 3">YSFL</strain>
    </source>
</reference>
<dbReference type="EMBL" id="LJZO01000005">
    <property type="protein sequence ID" value="ROW02158.1"/>
    <property type="molecule type" value="Genomic_DNA"/>
</dbReference>
<evidence type="ECO:0000313" key="2">
    <source>
        <dbReference type="EMBL" id="ROW02158.1"/>
    </source>
</evidence>
<protein>
    <submittedName>
        <fullName evidence="2">Uncharacterized protein</fullName>
    </submittedName>
</protein>
<dbReference type="STRING" id="252740.A0A423WFZ1"/>
<keyword evidence="3" id="KW-1185">Reference proteome</keyword>